<accession>A0AAD2FTS0</accession>
<comment type="caution">
    <text evidence="7">The sequence shown here is derived from an EMBL/GenBank/DDBJ whole genome shotgun (WGS) entry which is preliminary data.</text>
</comment>
<dbReference type="GO" id="GO:0034553">
    <property type="term" value="P:mitochondrial respiratory chain complex II assembly"/>
    <property type="evidence" value="ECO:0007669"/>
    <property type="project" value="UniProtKB-UniRule"/>
</dbReference>
<name>A0AAD2FTS0_9STRA</name>
<keyword evidence="8" id="KW-1185">Reference proteome</keyword>
<organism evidence="7 8">
    <name type="scientific">Cylindrotheca closterium</name>
    <dbReference type="NCBI Taxonomy" id="2856"/>
    <lineage>
        <taxon>Eukaryota</taxon>
        <taxon>Sar</taxon>
        <taxon>Stramenopiles</taxon>
        <taxon>Ochrophyta</taxon>
        <taxon>Bacillariophyta</taxon>
        <taxon>Bacillariophyceae</taxon>
        <taxon>Bacillariophycidae</taxon>
        <taxon>Bacillariales</taxon>
        <taxon>Bacillariaceae</taxon>
        <taxon>Cylindrotheca</taxon>
    </lineage>
</organism>
<comment type="similarity">
    <text evidence="2 6">Belongs to the complex I LYR family. SDHAF3 subfamily.</text>
</comment>
<dbReference type="Pfam" id="PF13233">
    <property type="entry name" value="Complex1_LYR_2"/>
    <property type="match status" value="1"/>
</dbReference>
<evidence type="ECO:0000313" key="8">
    <source>
        <dbReference type="Proteomes" id="UP001295423"/>
    </source>
</evidence>
<evidence type="ECO:0000256" key="1">
    <source>
        <dbReference type="ARBA" id="ARBA00004305"/>
    </source>
</evidence>
<sequence>MATRGRGAALSLYRAILRAHKDNLPAEMRSLGDAYVKSEFKLHKTVEKTVQLDAFFTAWEEYLNQVQQTARIKESSLSLGEKEITASFGQHLSPDIELSEEQEMQLEKLKEEASKAGR</sequence>
<evidence type="ECO:0000256" key="2">
    <source>
        <dbReference type="ARBA" id="ARBA00006020"/>
    </source>
</evidence>
<evidence type="ECO:0000256" key="5">
    <source>
        <dbReference type="ARBA" id="ARBA00023186"/>
    </source>
</evidence>
<dbReference type="EMBL" id="CAKOGP040001825">
    <property type="protein sequence ID" value="CAJ1953324.1"/>
    <property type="molecule type" value="Genomic_DNA"/>
</dbReference>
<proteinExistence type="inferred from homology"/>
<gene>
    <name evidence="7" type="ORF">CYCCA115_LOCUS13973</name>
</gene>
<keyword evidence="5 6" id="KW-0143">Chaperone</keyword>
<protein>
    <recommendedName>
        <fullName evidence="6">Succinate dehydrogenase assembly factor 3</fullName>
        <shortName evidence="6">SDH assembly factor 3</shortName>
        <shortName evidence="6">SDHAF3</shortName>
    </recommendedName>
</protein>
<comment type="subunit">
    <text evidence="6">Interacts with the iron-sulfur protein subunit within the SDH catalytic dimer.</text>
</comment>
<dbReference type="GO" id="GO:0005759">
    <property type="term" value="C:mitochondrial matrix"/>
    <property type="evidence" value="ECO:0007669"/>
    <property type="project" value="UniProtKB-SubCell"/>
</dbReference>
<dbReference type="GO" id="GO:0006105">
    <property type="term" value="P:succinate metabolic process"/>
    <property type="evidence" value="ECO:0007669"/>
    <property type="project" value="TreeGrafter"/>
</dbReference>
<dbReference type="InterPro" id="IPR008381">
    <property type="entry name" value="SDHAF3/Sdh7"/>
</dbReference>
<dbReference type="PANTHER" id="PTHR13137">
    <property type="entry name" value="DC11 ACN9 HOMOLOG"/>
    <property type="match status" value="1"/>
</dbReference>
<evidence type="ECO:0000256" key="3">
    <source>
        <dbReference type="ARBA" id="ARBA00022946"/>
    </source>
</evidence>
<keyword evidence="4 6" id="KW-0496">Mitochondrion</keyword>
<keyword evidence="3" id="KW-0809">Transit peptide</keyword>
<evidence type="ECO:0000313" key="7">
    <source>
        <dbReference type="EMBL" id="CAJ1953324.1"/>
    </source>
</evidence>
<evidence type="ECO:0000256" key="4">
    <source>
        <dbReference type="ARBA" id="ARBA00023128"/>
    </source>
</evidence>
<comment type="function">
    <text evidence="6">Plays an essential role in the assembly of succinate dehydrogenase (SDH), an enzyme complex (also referred to as respiratory complex II) that is a component of both the tricarboxylic acid (TCA) cycle and the mitochondrial electron transport chain, and which couples the oxidation of succinate to fumarate with the reduction of ubiquinone (coenzyme Q) to ubiquinol. Promotes maturation of the iron-sulfur protein subunit of the SDH catalytic dimer, protecting it from the deleterious effects of oxidants. May act together with SDHAF1.</text>
</comment>
<dbReference type="CDD" id="cd20270">
    <property type="entry name" value="Complex1_LYR_SDHAF3_LYRM10"/>
    <property type="match status" value="1"/>
</dbReference>
<dbReference type="GO" id="GO:0005758">
    <property type="term" value="C:mitochondrial intermembrane space"/>
    <property type="evidence" value="ECO:0007669"/>
    <property type="project" value="TreeGrafter"/>
</dbReference>
<evidence type="ECO:0000256" key="6">
    <source>
        <dbReference type="RuleBase" id="RU368039"/>
    </source>
</evidence>
<dbReference type="AlphaFoldDB" id="A0AAD2FTS0"/>
<dbReference type="PANTHER" id="PTHR13137:SF6">
    <property type="entry name" value="SUCCINATE DEHYDROGENASE ASSEMBLY FACTOR 3, MITOCHONDRIAL"/>
    <property type="match status" value="1"/>
</dbReference>
<comment type="subcellular location">
    <subcellularLocation>
        <location evidence="1 6">Mitochondrion matrix</location>
    </subcellularLocation>
</comment>
<dbReference type="Proteomes" id="UP001295423">
    <property type="component" value="Unassembled WGS sequence"/>
</dbReference>
<reference evidence="7" key="1">
    <citation type="submission" date="2023-08" db="EMBL/GenBank/DDBJ databases">
        <authorList>
            <person name="Audoor S."/>
            <person name="Bilcke G."/>
        </authorList>
    </citation>
    <scope>NUCLEOTIDE SEQUENCE</scope>
</reference>